<dbReference type="EMBL" id="CAJMXA010000367">
    <property type="protein sequence ID" value="CAE6427874.1"/>
    <property type="molecule type" value="Genomic_DNA"/>
</dbReference>
<keyword evidence="2" id="KW-0472">Membrane</keyword>
<dbReference type="PANTHER" id="PTHR42101:SF1">
    <property type="entry name" value="LOW TEMPERATURE REQUIREMENT A"/>
    <property type="match status" value="1"/>
</dbReference>
<feature type="transmembrane region" description="Helical" evidence="2">
    <location>
        <begin position="248"/>
        <end position="270"/>
    </location>
</feature>
<feature type="transmembrane region" description="Helical" evidence="2">
    <location>
        <begin position="422"/>
        <end position="441"/>
    </location>
</feature>
<gene>
    <name evidence="3" type="ORF">RDB_LOCUS20258</name>
</gene>
<sequence>MASRPKLEHRDTLTKDPDPHSYPSLADLRSRQWRRTSRNPFEPSEESTDAAPTPDRLNFGAATAVTSGALGTTGAGGAPGTRRMPTSESYQTKSSVEHAESPLPELRHTEPSGPGSEESEPEYPKLKYPGSMWVHLFYDLAWSSCFASLTQNGKFENPLDTLSYFLFFAAVLWLWASQTLYSIHFYTNDWFNLTSTFLQLFIFGMISATTLGYDVTTYIAHSPGLPTLRDSGDDEITPERFTDEKTAFLSLLVLAIAFTATRIIHLVQYLRVLYYANWSTKARPSPSGGSPQGPWVSQVPPQLIAITVGLLISTPMFGAALGIAASDFGQTVLGASLRFGLWACGFLVEILSHFSMPIYWYIRELRGFEKNGDCLHKLPVSPGLDLYERLQTITTIIFGEGINGLAGTLSAVLVAPGVGRTVAANVVSAACIVWFVAYIYFEGPKGRTAPRISSLRALIWLLLHLPFLASTVLLLIGMKSQFLLTSFLSSLFRTTSRFNDILNRQLLGNNNPAVWRANAEMKRLLVQRGIVWEKEFDDLIDTIRNSTEPQAVITRAWSVRLSLTMVLNVFKDINGGSDDSIPSDIQPSIDEYYKNLTLAFNDSQTMTDDPQNSEYYKIMTGLLDGYILSTRYIIAFAGLILISLSLQDFVHSWPRDRYQWGVIISRFTMGAVFCLLLLLNIGKYQVLFVPPQDLRQRAGVFLWLEAFWVLPTIMITFGVQFLIEIALARFAERATEKAKAAGEKKNNFPESVAANQEKASQQAFP</sequence>
<feature type="transmembrane region" description="Helical" evidence="2">
    <location>
        <begin position="626"/>
        <end position="646"/>
    </location>
</feature>
<accession>A0A8H3ALV2</accession>
<dbReference type="Proteomes" id="UP000663853">
    <property type="component" value="Unassembled WGS sequence"/>
</dbReference>
<evidence type="ECO:0000256" key="1">
    <source>
        <dbReference type="SAM" id="MobiDB-lite"/>
    </source>
</evidence>
<comment type="caution">
    <text evidence="3">The sequence shown here is derived from an EMBL/GenBank/DDBJ whole genome shotgun (WGS) entry which is preliminary data.</text>
</comment>
<dbReference type="PANTHER" id="PTHR42101">
    <property type="entry name" value="CHROMOSOME 16, WHOLE GENOME SHOTGUN SEQUENCE"/>
    <property type="match status" value="1"/>
</dbReference>
<feature type="transmembrane region" description="Helical" evidence="2">
    <location>
        <begin position="393"/>
        <end position="415"/>
    </location>
</feature>
<evidence type="ECO:0000313" key="4">
    <source>
        <dbReference type="Proteomes" id="UP000663853"/>
    </source>
</evidence>
<feature type="transmembrane region" description="Helical" evidence="2">
    <location>
        <begin position="658"/>
        <end position="679"/>
    </location>
</feature>
<feature type="transmembrane region" description="Helical" evidence="2">
    <location>
        <begin position="190"/>
        <end position="213"/>
    </location>
</feature>
<evidence type="ECO:0000256" key="2">
    <source>
        <dbReference type="SAM" id="Phobius"/>
    </source>
</evidence>
<proteinExistence type="predicted"/>
<feature type="transmembrane region" description="Helical" evidence="2">
    <location>
        <begin position="164"/>
        <end position="184"/>
    </location>
</feature>
<feature type="transmembrane region" description="Helical" evidence="2">
    <location>
        <begin position="457"/>
        <end position="476"/>
    </location>
</feature>
<organism evidence="3 4">
    <name type="scientific">Rhizoctonia solani</name>
    <dbReference type="NCBI Taxonomy" id="456999"/>
    <lineage>
        <taxon>Eukaryota</taxon>
        <taxon>Fungi</taxon>
        <taxon>Dikarya</taxon>
        <taxon>Basidiomycota</taxon>
        <taxon>Agaricomycotina</taxon>
        <taxon>Agaricomycetes</taxon>
        <taxon>Cantharellales</taxon>
        <taxon>Ceratobasidiaceae</taxon>
        <taxon>Rhizoctonia</taxon>
    </lineage>
</organism>
<keyword evidence="2" id="KW-0812">Transmembrane</keyword>
<dbReference type="AlphaFoldDB" id="A0A8H3ALV2"/>
<dbReference type="InterPro" id="IPR010640">
    <property type="entry name" value="Low_temperature_requirement_A"/>
</dbReference>
<feature type="transmembrane region" description="Helical" evidence="2">
    <location>
        <begin position="700"/>
        <end position="723"/>
    </location>
</feature>
<name>A0A8H3ALV2_9AGAM</name>
<evidence type="ECO:0000313" key="3">
    <source>
        <dbReference type="EMBL" id="CAE6427874.1"/>
    </source>
</evidence>
<feature type="compositionally biased region" description="Polar residues" evidence="1">
    <location>
        <begin position="753"/>
        <end position="765"/>
    </location>
</feature>
<feature type="compositionally biased region" description="Low complexity" evidence="1">
    <location>
        <begin position="60"/>
        <end position="70"/>
    </location>
</feature>
<feature type="region of interest" description="Disordered" evidence="1">
    <location>
        <begin position="740"/>
        <end position="765"/>
    </location>
</feature>
<keyword evidence="2" id="KW-1133">Transmembrane helix</keyword>
<reference evidence="3" key="1">
    <citation type="submission" date="2021-01" db="EMBL/GenBank/DDBJ databases">
        <authorList>
            <person name="Kaushik A."/>
        </authorList>
    </citation>
    <scope>NUCLEOTIDE SEQUENCE</scope>
    <source>
        <strain evidence="3">AG6-10EEA</strain>
    </source>
</reference>
<feature type="compositionally biased region" description="Polar residues" evidence="1">
    <location>
        <begin position="84"/>
        <end position="94"/>
    </location>
</feature>
<feature type="region of interest" description="Disordered" evidence="1">
    <location>
        <begin position="1"/>
        <end position="123"/>
    </location>
</feature>
<feature type="transmembrane region" description="Helical" evidence="2">
    <location>
        <begin position="337"/>
        <end position="362"/>
    </location>
</feature>
<feature type="transmembrane region" description="Helical" evidence="2">
    <location>
        <begin position="303"/>
        <end position="325"/>
    </location>
</feature>
<dbReference type="Pfam" id="PF06772">
    <property type="entry name" value="LtrA"/>
    <property type="match status" value="1"/>
</dbReference>
<feature type="compositionally biased region" description="Basic and acidic residues" evidence="1">
    <location>
        <begin position="1"/>
        <end position="19"/>
    </location>
</feature>
<feature type="compositionally biased region" description="Basic and acidic residues" evidence="1">
    <location>
        <begin position="95"/>
        <end position="110"/>
    </location>
</feature>
<protein>
    <submittedName>
        <fullName evidence="3">Uncharacterized protein</fullName>
    </submittedName>
</protein>